<organism evidence="1">
    <name type="scientific">Arundo donax</name>
    <name type="common">Giant reed</name>
    <name type="synonym">Donax arundinaceus</name>
    <dbReference type="NCBI Taxonomy" id="35708"/>
    <lineage>
        <taxon>Eukaryota</taxon>
        <taxon>Viridiplantae</taxon>
        <taxon>Streptophyta</taxon>
        <taxon>Embryophyta</taxon>
        <taxon>Tracheophyta</taxon>
        <taxon>Spermatophyta</taxon>
        <taxon>Magnoliopsida</taxon>
        <taxon>Liliopsida</taxon>
        <taxon>Poales</taxon>
        <taxon>Poaceae</taxon>
        <taxon>PACMAD clade</taxon>
        <taxon>Arundinoideae</taxon>
        <taxon>Arundineae</taxon>
        <taxon>Arundo</taxon>
    </lineage>
</organism>
<accession>A0A0A8Y513</accession>
<protein>
    <submittedName>
        <fullName evidence="1">Uncharacterized protein</fullName>
    </submittedName>
</protein>
<evidence type="ECO:0000313" key="1">
    <source>
        <dbReference type="EMBL" id="JAD19828.1"/>
    </source>
</evidence>
<sequence length="42" mass="5068">MSGLWIYGVFETIKLFPETVCIFLILSLFEEWELHFSLVLRF</sequence>
<dbReference type="EMBL" id="GBRH01278067">
    <property type="protein sequence ID" value="JAD19828.1"/>
    <property type="molecule type" value="Transcribed_RNA"/>
</dbReference>
<reference evidence="1" key="1">
    <citation type="submission" date="2014-09" db="EMBL/GenBank/DDBJ databases">
        <authorList>
            <person name="Magalhaes I.L.F."/>
            <person name="Oliveira U."/>
            <person name="Santos F.R."/>
            <person name="Vidigal T.H.D.A."/>
            <person name="Brescovit A.D."/>
            <person name="Santos A.J."/>
        </authorList>
    </citation>
    <scope>NUCLEOTIDE SEQUENCE</scope>
    <source>
        <tissue evidence="1">Shoot tissue taken approximately 20 cm above the soil surface</tissue>
    </source>
</reference>
<proteinExistence type="predicted"/>
<dbReference type="AlphaFoldDB" id="A0A0A8Y513"/>
<name>A0A0A8Y513_ARUDO</name>
<reference evidence="1" key="2">
    <citation type="journal article" date="2015" name="Data Brief">
        <title>Shoot transcriptome of the giant reed, Arundo donax.</title>
        <authorList>
            <person name="Barrero R.A."/>
            <person name="Guerrero F.D."/>
            <person name="Moolhuijzen P."/>
            <person name="Goolsby J.A."/>
            <person name="Tidwell J."/>
            <person name="Bellgard S.E."/>
            <person name="Bellgard M.I."/>
        </authorList>
    </citation>
    <scope>NUCLEOTIDE SEQUENCE</scope>
    <source>
        <tissue evidence="1">Shoot tissue taken approximately 20 cm above the soil surface</tissue>
    </source>
</reference>